<dbReference type="EMBL" id="WWBZ02000040">
    <property type="protein sequence ID" value="KAF4305935.1"/>
    <property type="molecule type" value="Genomic_DNA"/>
</dbReference>
<keyword evidence="2" id="KW-1185">Reference proteome</keyword>
<accession>A0A8H4N1X5</accession>
<sequence>MAKGVQAITESIPIFKSTAKKLWARLLKDKSFNVGDMVKLRQNTGGVNGQFGPFKISACHENNKYDIKRMDESIAGEKLIWTLGFVNFWSYVIFLD</sequence>
<dbReference type="AlphaFoldDB" id="A0A8H4N1X5"/>
<protein>
    <submittedName>
        <fullName evidence="1">Uncharacterized protein</fullName>
    </submittedName>
</protein>
<proteinExistence type="predicted"/>
<reference evidence="1" key="1">
    <citation type="submission" date="2020-04" db="EMBL/GenBank/DDBJ databases">
        <title>Genome Assembly and Annotation of Botryosphaeria dothidea sdau 11-99, a Latent Pathogen of Apple Fruit Ring Rot in China.</title>
        <authorList>
            <person name="Yu C."/>
            <person name="Diao Y."/>
            <person name="Lu Q."/>
            <person name="Zhao J."/>
            <person name="Cui S."/>
            <person name="Peng C."/>
            <person name="He B."/>
            <person name="Liu H."/>
        </authorList>
    </citation>
    <scope>NUCLEOTIDE SEQUENCE [LARGE SCALE GENOMIC DNA]</scope>
    <source>
        <strain evidence="1">Sdau11-99</strain>
    </source>
</reference>
<dbReference type="Proteomes" id="UP000572817">
    <property type="component" value="Unassembled WGS sequence"/>
</dbReference>
<gene>
    <name evidence="1" type="ORF">GTA08_BOTSDO07254</name>
</gene>
<evidence type="ECO:0000313" key="2">
    <source>
        <dbReference type="Proteomes" id="UP000572817"/>
    </source>
</evidence>
<evidence type="ECO:0000313" key="1">
    <source>
        <dbReference type="EMBL" id="KAF4305935.1"/>
    </source>
</evidence>
<organism evidence="1 2">
    <name type="scientific">Botryosphaeria dothidea</name>
    <dbReference type="NCBI Taxonomy" id="55169"/>
    <lineage>
        <taxon>Eukaryota</taxon>
        <taxon>Fungi</taxon>
        <taxon>Dikarya</taxon>
        <taxon>Ascomycota</taxon>
        <taxon>Pezizomycotina</taxon>
        <taxon>Dothideomycetes</taxon>
        <taxon>Dothideomycetes incertae sedis</taxon>
        <taxon>Botryosphaeriales</taxon>
        <taxon>Botryosphaeriaceae</taxon>
        <taxon>Botryosphaeria</taxon>
    </lineage>
</organism>
<dbReference type="OrthoDB" id="10659489at2759"/>
<name>A0A8H4N1X5_9PEZI</name>
<comment type="caution">
    <text evidence="1">The sequence shown here is derived from an EMBL/GenBank/DDBJ whole genome shotgun (WGS) entry which is preliminary data.</text>
</comment>